<organism evidence="1 2">
    <name type="scientific">Schleiferia thermophila</name>
    <dbReference type="NCBI Taxonomy" id="884107"/>
    <lineage>
        <taxon>Bacteria</taxon>
        <taxon>Pseudomonadati</taxon>
        <taxon>Bacteroidota</taxon>
        <taxon>Flavobacteriia</taxon>
        <taxon>Flavobacteriales</taxon>
        <taxon>Schleiferiaceae</taxon>
        <taxon>Schleiferia</taxon>
    </lineage>
</organism>
<dbReference type="EMBL" id="QPJS01000001">
    <property type="protein sequence ID" value="RCX05519.1"/>
    <property type="molecule type" value="Genomic_DNA"/>
</dbReference>
<dbReference type="Proteomes" id="UP000253517">
    <property type="component" value="Unassembled WGS sequence"/>
</dbReference>
<dbReference type="AlphaFoldDB" id="A0A369A878"/>
<keyword evidence="2" id="KW-1185">Reference proteome</keyword>
<accession>A0A369A878</accession>
<gene>
    <name evidence="1" type="ORF">DES35_101806</name>
</gene>
<name>A0A369A878_9FLAO</name>
<proteinExistence type="predicted"/>
<evidence type="ECO:0000313" key="1">
    <source>
        <dbReference type="EMBL" id="RCX05519.1"/>
    </source>
</evidence>
<evidence type="ECO:0000313" key="2">
    <source>
        <dbReference type="Proteomes" id="UP000253517"/>
    </source>
</evidence>
<sequence length="41" mass="4543">NSTYPKGGVLCYKDRFVVNETFVLLINICGESPALRVAAKR</sequence>
<reference evidence="1 2" key="1">
    <citation type="submission" date="2018-07" db="EMBL/GenBank/DDBJ databases">
        <title>Genomic Encyclopedia of Type Strains, Phase IV (KMG-IV): sequencing the most valuable type-strain genomes for metagenomic binning, comparative biology and taxonomic classification.</title>
        <authorList>
            <person name="Goeker M."/>
        </authorList>
    </citation>
    <scope>NUCLEOTIDE SEQUENCE [LARGE SCALE GENOMIC DNA]</scope>
    <source>
        <strain evidence="1 2">DSM 21410</strain>
    </source>
</reference>
<protein>
    <submittedName>
        <fullName evidence="1">Uncharacterized protein</fullName>
    </submittedName>
</protein>
<feature type="non-terminal residue" evidence="1">
    <location>
        <position position="1"/>
    </location>
</feature>
<comment type="caution">
    <text evidence="1">The sequence shown here is derived from an EMBL/GenBank/DDBJ whole genome shotgun (WGS) entry which is preliminary data.</text>
</comment>